<sequence length="89" mass="10382">MQSTSHFLSFNLPFYNSRSFSVTLTATFAFCQYSDHTEPDRQISDLFSGEYYVKILQLALSRVTEKAWRVILKLKVVILIKFRGHYSGH</sequence>
<dbReference type="EMBL" id="JRKL02001326">
    <property type="protein sequence ID" value="KAF3964698.1"/>
    <property type="molecule type" value="Genomic_DNA"/>
</dbReference>
<proteinExistence type="predicted"/>
<protein>
    <submittedName>
        <fullName evidence="1">Uncharacterized protein</fullName>
    </submittedName>
</protein>
<evidence type="ECO:0000313" key="1">
    <source>
        <dbReference type="EMBL" id="KAF3964698.1"/>
    </source>
</evidence>
<gene>
    <name evidence="1" type="ORF">CMV_011045</name>
</gene>
<reference evidence="1" key="1">
    <citation type="submission" date="2020-03" db="EMBL/GenBank/DDBJ databases">
        <title>Castanea mollissima Vanexum genome sequencing.</title>
        <authorList>
            <person name="Staton M."/>
        </authorList>
    </citation>
    <scope>NUCLEOTIDE SEQUENCE</scope>
    <source>
        <tissue evidence="1">Leaf</tissue>
    </source>
</reference>
<dbReference type="Proteomes" id="UP000737018">
    <property type="component" value="Unassembled WGS sequence"/>
</dbReference>
<keyword evidence="2" id="KW-1185">Reference proteome</keyword>
<organism evidence="1 2">
    <name type="scientific">Castanea mollissima</name>
    <name type="common">Chinese chestnut</name>
    <dbReference type="NCBI Taxonomy" id="60419"/>
    <lineage>
        <taxon>Eukaryota</taxon>
        <taxon>Viridiplantae</taxon>
        <taxon>Streptophyta</taxon>
        <taxon>Embryophyta</taxon>
        <taxon>Tracheophyta</taxon>
        <taxon>Spermatophyta</taxon>
        <taxon>Magnoliopsida</taxon>
        <taxon>eudicotyledons</taxon>
        <taxon>Gunneridae</taxon>
        <taxon>Pentapetalae</taxon>
        <taxon>rosids</taxon>
        <taxon>fabids</taxon>
        <taxon>Fagales</taxon>
        <taxon>Fagaceae</taxon>
        <taxon>Castanea</taxon>
    </lineage>
</organism>
<evidence type="ECO:0000313" key="2">
    <source>
        <dbReference type="Proteomes" id="UP000737018"/>
    </source>
</evidence>
<comment type="caution">
    <text evidence="1">The sequence shown here is derived from an EMBL/GenBank/DDBJ whole genome shotgun (WGS) entry which is preliminary data.</text>
</comment>
<dbReference type="AlphaFoldDB" id="A0A8J4R605"/>
<name>A0A8J4R605_9ROSI</name>
<accession>A0A8J4R605</accession>